<evidence type="ECO:0000256" key="1">
    <source>
        <dbReference type="ARBA" id="ARBA00023157"/>
    </source>
</evidence>
<dbReference type="SMART" id="SM00241">
    <property type="entry name" value="ZP"/>
    <property type="match status" value="1"/>
</dbReference>
<feature type="signal peptide" evidence="3">
    <location>
        <begin position="1"/>
        <end position="22"/>
    </location>
</feature>
<evidence type="ECO:0000313" key="6">
    <source>
        <dbReference type="Proteomes" id="UP001044222"/>
    </source>
</evidence>
<dbReference type="GO" id="GO:0035803">
    <property type="term" value="P:egg coat formation"/>
    <property type="evidence" value="ECO:0007669"/>
    <property type="project" value="TreeGrafter"/>
</dbReference>
<dbReference type="Pfam" id="PF23344">
    <property type="entry name" value="ZP-N"/>
    <property type="match status" value="1"/>
</dbReference>
<dbReference type="FunFam" id="2.60.40.4100:FF:000002">
    <property type="entry name" value="Zona pellucida sperm-binding protein 3"/>
    <property type="match status" value="1"/>
</dbReference>
<sequence length="560" mass="61932">MWLYLLSFVCLVAIFSPPPVSAGPVLSVGGWERKEQPGRRHEAIGPRMRGHETRTPGPILPPYQLPMFRHVKAPLVDMEMFRPTAGLRPVPDAVRNLLLPPPDNWLGYSTAPVSNPRGVEVWCGNGTVSVRVNRRMLGFWCHPPMLFLGNCEVYRFTRDYIYFHNDLARCGIKPRIDDGQLVYSSALRYVPEPQGAVIRAVPLSLPIHCSYNRFHYAYKVGYVPRLKADSFFKSITSERIFSLVTCNDRWERLDSTASYMLGAPMHFQASTPIVSRAERVSVTACHITVSRDPNSAPRMDVIKNYGCMVDSQRLGSRSRFHGYGAGVLRFSVDAFVFPKISAKLLYLHCEMTVADYPATPTAKSCTFNSNTRRWEELFDPQTVHVCSCCDSQCDAHGIRPSLYPSPRSLITSDPWSILGAVTTSGARGSLPDDRRESEVPEDVLEAEGVGPVAEPIDSEGAESEAGPAETKEESEHPVQVRGFRGRGIGQGSGGHPSGVREEPLKAEGEPAVWREDDQGPDLDEEEEEEEEDGGAQEDVGDEDGASSHAVAGKVLESLIM</sequence>
<feature type="compositionally biased region" description="Basic and acidic residues" evidence="2">
    <location>
        <begin position="498"/>
        <end position="517"/>
    </location>
</feature>
<comment type="caution">
    <text evidence="5">The sequence shown here is derived from an EMBL/GenBank/DDBJ whole genome shotgun (WGS) entry which is preliminary data.</text>
</comment>
<keyword evidence="1" id="KW-1015">Disulfide bond</keyword>
<dbReference type="GO" id="GO:0032190">
    <property type="term" value="F:acrosin binding"/>
    <property type="evidence" value="ECO:0007669"/>
    <property type="project" value="TreeGrafter"/>
</dbReference>
<feature type="compositionally biased region" description="Acidic residues" evidence="2">
    <location>
        <begin position="518"/>
        <end position="544"/>
    </location>
</feature>
<gene>
    <name evidence="5" type="ORF">ANANG_G00002270</name>
</gene>
<dbReference type="EMBL" id="JAFIRN010000001">
    <property type="protein sequence ID" value="KAG5855935.1"/>
    <property type="molecule type" value="Genomic_DNA"/>
</dbReference>
<feature type="compositionally biased region" description="Basic and acidic residues" evidence="2">
    <location>
        <begin position="469"/>
        <end position="478"/>
    </location>
</feature>
<evidence type="ECO:0000313" key="5">
    <source>
        <dbReference type="EMBL" id="KAG5855935.1"/>
    </source>
</evidence>
<organism evidence="5 6">
    <name type="scientific">Anguilla anguilla</name>
    <name type="common">European freshwater eel</name>
    <name type="synonym">Muraena anguilla</name>
    <dbReference type="NCBI Taxonomy" id="7936"/>
    <lineage>
        <taxon>Eukaryota</taxon>
        <taxon>Metazoa</taxon>
        <taxon>Chordata</taxon>
        <taxon>Craniata</taxon>
        <taxon>Vertebrata</taxon>
        <taxon>Euteleostomi</taxon>
        <taxon>Actinopterygii</taxon>
        <taxon>Neopterygii</taxon>
        <taxon>Teleostei</taxon>
        <taxon>Anguilliformes</taxon>
        <taxon>Anguillidae</taxon>
        <taxon>Anguilla</taxon>
    </lineage>
</organism>
<feature type="region of interest" description="Disordered" evidence="2">
    <location>
        <begin position="423"/>
        <end position="560"/>
    </location>
</feature>
<dbReference type="PANTHER" id="PTHR11576:SF15">
    <property type="entry name" value="ZONA PELLUCIDA SPERM-BINDING PROTEIN 3-LIKE"/>
    <property type="match status" value="1"/>
</dbReference>
<dbReference type="InterPro" id="IPR001507">
    <property type="entry name" value="ZP_dom"/>
</dbReference>
<evidence type="ECO:0000259" key="4">
    <source>
        <dbReference type="PROSITE" id="PS51034"/>
    </source>
</evidence>
<dbReference type="GO" id="GO:0031012">
    <property type="term" value="C:extracellular matrix"/>
    <property type="evidence" value="ECO:0007669"/>
    <property type="project" value="TreeGrafter"/>
</dbReference>
<name>A0A9D3MWE5_ANGAN</name>
<dbReference type="GO" id="GO:2000344">
    <property type="term" value="P:positive regulation of acrosome reaction"/>
    <property type="evidence" value="ECO:0007669"/>
    <property type="project" value="TreeGrafter"/>
</dbReference>
<evidence type="ECO:0000256" key="2">
    <source>
        <dbReference type="SAM" id="MobiDB-lite"/>
    </source>
</evidence>
<dbReference type="Gene3D" id="2.60.40.4100">
    <property type="entry name" value="Zona pellucida, ZP-C domain"/>
    <property type="match status" value="1"/>
</dbReference>
<keyword evidence="6" id="KW-1185">Reference proteome</keyword>
<dbReference type="InterPro" id="IPR055355">
    <property type="entry name" value="ZP-C"/>
</dbReference>
<accession>A0A9D3MWE5</accession>
<dbReference type="InterPro" id="IPR055356">
    <property type="entry name" value="ZP-N"/>
</dbReference>
<proteinExistence type="predicted"/>
<dbReference type="PROSITE" id="PS51034">
    <property type="entry name" value="ZP_2"/>
    <property type="match status" value="1"/>
</dbReference>
<keyword evidence="3" id="KW-0732">Signal</keyword>
<dbReference type="AlphaFoldDB" id="A0A9D3MWE5"/>
<dbReference type="Gene3D" id="2.60.40.3210">
    <property type="entry name" value="Zona pellucida, ZP-N domain"/>
    <property type="match status" value="1"/>
</dbReference>
<feature type="chain" id="PRO_5039369319" description="ZP domain-containing protein" evidence="3">
    <location>
        <begin position="23"/>
        <end position="560"/>
    </location>
</feature>
<dbReference type="Pfam" id="PF00100">
    <property type="entry name" value="Zona_pellucida"/>
    <property type="match status" value="1"/>
</dbReference>
<dbReference type="InterPro" id="IPR042235">
    <property type="entry name" value="ZP-C_dom"/>
</dbReference>
<feature type="domain" description="ZP" evidence="4">
    <location>
        <begin position="122"/>
        <end position="372"/>
    </location>
</feature>
<dbReference type="Proteomes" id="UP001044222">
    <property type="component" value="Unassembled WGS sequence"/>
</dbReference>
<dbReference type="GO" id="GO:0007339">
    <property type="term" value="P:binding of sperm to zona pellucida"/>
    <property type="evidence" value="ECO:0007669"/>
    <property type="project" value="TreeGrafter"/>
</dbReference>
<protein>
    <recommendedName>
        <fullName evidence="4">ZP domain-containing protein</fullName>
    </recommendedName>
</protein>
<reference evidence="5" key="1">
    <citation type="submission" date="2021-01" db="EMBL/GenBank/DDBJ databases">
        <title>A chromosome-scale assembly of European eel, Anguilla anguilla.</title>
        <authorList>
            <person name="Henkel C."/>
            <person name="Jong-Raadsen S.A."/>
            <person name="Dufour S."/>
            <person name="Weltzien F.-A."/>
            <person name="Palstra A.P."/>
            <person name="Pelster B."/>
            <person name="Spaink H.P."/>
            <person name="Van Den Thillart G.E."/>
            <person name="Jansen H."/>
            <person name="Zahm M."/>
            <person name="Klopp C."/>
            <person name="Cedric C."/>
            <person name="Louis A."/>
            <person name="Berthelot C."/>
            <person name="Parey E."/>
            <person name="Roest Crollius H."/>
            <person name="Montfort J."/>
            <person name="Robinson-Rechavi M."/>
            <person name="Bucao C."/>
            <person name="Bouchez O."/>
            <person name="Gislard M."/>
            <person name="Lluch J."/>
            <person name="Milhes M."/>
            <person name="Lampietro C."/>
            <person name="Lopez Roques C."/>
            <person name="Donnadieu C."/>
            <person name="Braasch I."/>
            <person name="Desvignes T."/>
            <person name="Postlethwait J."/>
            <person name="Bobe J."/>
            <person name="Guiguen Y."/>
            <person name="Dirks R."/>
        </authorList>
    </citation>
    <scope>NUCLEOTIDE SEQUENCE</scope>
    <source>
        <strain evidence="5">Tag_6206</strain>
        <tissue evidence="5">Liver</tissue>
    </source>
</reference>
<dbReference type="PANTHER" id="PTHR11576">
    <property type="entry name" value="ZONA PELLUCIDA SPERM-BINDING PROTEIN 3"/>
    <property type="match status" value="1"/>
</dbReference>
<feature type="compositionally biased region" description="Gly residues" evidence="2">
    <location>
        <begin position="485"/>
        <end position="496"/>
    </location>
</feature>
<evidence type="ECO:0000256" key="3">
    <source>
        <dbReference type="SAM" id="SignalP"/>
    </source>
</evidence>